<dbReference type="InterPro" id="IPR012675">
    <property type="entry name" value="Beta-grasp_dom_sf"/>
</dbReference>
<dbReference type="Gene3D" id="3.10.20.30">
    <property type="match status" value="1"/>
</dbReference>
<dbReference type="AlphaFoldDB" id="A0A956NFQ8"/>
<reference evidence="1" key="2">
    <citation type="journal article" date="2021" name="Microbiome">
        <title>Successional dynamics and alternative stable states in a saline activated sludge microbial community over 9 years.</title>
        <authorList>
            <person name="Wang Y."/>
            <person name="Ye J."/>
            <person name="Ju F."/>
            <person name="Liu L."/>
            <person name="Boyd J.A."/>
            <person name="Deng Y."/>
            <person name="Parks D.H."/>
            <person name="Jiang X."/>
            <person name="Yin X."/>
            <person name="Woodcroft B.J."/>
            <person name="Tyson G.W."/>
            <person name="Hugenholtz P."/>
            <person name="Polz M.F."/>
            <person name="Zhang T."/>
        </authorList>
    </citation>
    <scope>NUCLEOTIDE SEQUENCE</scope>
    <source>
        <strain evidence="1">HKST-UBA02</strain>
    </source>
</reference>
<comment type="caution">
    <text evidence="1">The sequence shown here is derived from an EMBL/GenBank/DDBJ whole genome shotgun (WGS) entry which is preliminary data.</text>
</comment>
<dbReference type="PANTHER" id="PTHR38031">
    <property type="entry name" value="SULFUR CARRIER PROTEIN SLR0821-RELATED"/>
    <property type="match status" value="1"/>
</dbReference>
<dbReference type="PANTHER" id="PTHR38031:SF1">
    <property type="entry name" value="SULFUR CARRIER PROTEIN CYSO"/>
    <property type="match status" value="1"/>
</dbReference>
<reference evidence="1" key="1">
    <citation type="submission" date="2020-04" db="EMBL/GenBank/DDBJ databases">
        <authorList>
            <person name="Zhang T."/>
        </authorList>
    </citation>
    <scope>NUCLEOTIDE SEQUENCE</scope>
    <source>
        <strain evidence="1">HKST-UBA02</strain>
    </source>
</reference>
<protein>
    <submittedName>
        <fullName evidence="1">MoaD/ThiS family protein</fullName>
    </submittedName>
</protein>
<dbReference type="Proteomes" id="UP000739538">
    <property type="component" value="Unassembled WGS sequence"/>
</dbReference>
<dbReference type="CDD" id="cd17040">
    <property type="entry name" value="Ubl_MoaD_like"/>
    <property type="match status" value="1"/>
</dbReference>
<dbReference type="InterPro" id="IPR003749">
    <property type="entry name" value="ThiS/MoaD-like"/>
</dbReference>
<organism evidence="1 2">
    <name type="scientific">Eiseniibacteriota bacterium</name>
    <dbReference type="NCBI Taxonomy" id="2212470"/>
    <lineage>
        <taxon>Bacteria</taxon>
        <taxon>Candidatus Eiseniibacteriota</taxon>
    </lineage>
</organism>
<evidence type="ECO:0000313" key="2">
    <source>
        <dbReference type="Proteomes" id="UP000739538"/>
    </source>
</evidence>
<sequence>MTTAPSVTLVLPSVVAMVVDTKRIATRGNTVVSALRSAFEQYPQLERHLMTESGKIRPHVLCVVNGSVVPREKAPDFRLEDGDELLIHQAISGG</sequence>
<dbReference type="InterPro" id="IPR016155">
    <property type="entry name" value="Mopterin_synth/thiamin_S_b"/>
</dbReference>
<dbReference type="InterPro" id="IPR052045">
    <property type="entry name" value="Sulfur_Carrier/Prot_Modifier"/>
</dbReference>
<dbReference type="SUPFAM" id="SSF54285">
    <property type="entry name" value="MoaD/ThiS"/>
    <property type="match status" value="1"/>
</dbReference>
<dbReference type="EMBL" id="JAGQHS010000182">
    <property type="protein sequence ID" value="MCA9758530.1"/>
    <property type="molecule type" value="Genomic_DNA"/>
</dbReference>
<dbReference type="Pfam" id="PF02597">
    <property type="entry name" value="ThiS"/>
    <property type="match status" value="1"/>
</dbReference>
<evidence type="ECO:0000313" key="1">
    <source>
        <dbReference type="EMBL" id="MCA9758530.1"/>
    </source>
</evidence>
<gene>
    <name evidence="1" type="ORF">KDA27_22225</name>
</gene>
<accession>A0A956NFQ8</accession>
<proteinExistence type="predicted"/>
<name>A0A956NFQ8_UNCEI</name>